<evidence type="ECO:0000256" key="1">
    <source>
        <dbReference type="SAM" id="MobiDB-lite"/>
    </source>
</evidence>
<evidence type="ECO:0000259" key="2">
    <source>
        <dbReference type="Pfam" id="PF01636"/>
    </source>
</evidence>
<proteinExistence type="predicted"/>
<accession>A0ABV8FQA5</accession>
<evidence type="ECO:0000313" key="3">
    <source>
        <dbReference type="EMBL" id="MFC3996918.1"/>
    </source>
</evidence>
<feature type="domain" description="Aminoglycoside phosphotransferase" evidence="2">
    <location>
        <begin position="35"/>
        <end position="187"/>
    </location>
</feature>
<comment type="caution">
    <text evidence="3">The sequence shown here is derived from an EMBL/GenBank/DDBJ whole genome shotgun (WGS) entry which is preliminary data.</text>
</comment>
<sequence length="266" mass="27593">MDDPGVPPADRRGPADDANATPEPLAGGAFADAVRIGATVRRTPPPGLGYVRRLLALLGDWPGAPRDLGTDAEGRQVLEYIDGYAAFGADAVAAAATPAALKRVGELTRAFHDRTAGTPLAEGAEVACHNDLNPKNTVYRDTPEGPLPLAFIDWDLAAPGRRLDDIGHACWHYLALGPHRRGPVAEAAAGIGAICDGYGLTDRTGVVGAVAAIQERTATGIEAEAAEGHPVMVRLCAAGVPDEVRAARSWVLRHRALLAPPSPAPA</sequence>
<evidence type="ECO:0000313" key="4">
    <source>
        <dbReference type="Proteomes" id="UP001595847"/>
    </source>
</evidence>
<feature type="region of interest" description="Disordered" evidence="1">
    <location>
        <begin position="1"/>
        <end position="26"/>
    </location>
</feature>
<dbReference type="InterPro" id="IPR002575">
    <property type="entry name" value="Aminoglycoside_PTrfase"/>
</dbReference>
<organism evidence="3 4">
    <name type="scientific">Nocardiopsis sediminis</name>
    <dbReference type="NCBI Taxonomy" id="1778267"/>
    <lineage>
        <taxon>Bacteria</taxon>
        <taxon>Bacillati</taxon>
        <taxon>Actinomycetota</taxon>
        <taxon>Actinomycetes</taxon>
        <taxon>Streptosporangiales</taxon>
        <taxon>Nocardiopsidaceae</taxon>
        <taxon>Nocardiopsis</taxon>
    </lineage>
</organism>
<protein>
    <submittedName>
        <fullName evidence="3">Phosphotransferase</fullName>
    </submittedName>
</protein>
<reference evidence="4" key="1">
    <citation type="journal article" date="2019" name="Int. J. Syst. Evol. Microbiol.">
        <title>The Global Catalogue of Microorganisms (GCM) 10K type strain sequencing project: providing services to taxonomists for standard genome sequencing and annotation.</title>
        <authorList>
            <consortium name="The Broad Institute Genomics Platform"/>
            <consortium name="The Broad Institute Genome Sequencing Center for Infectious Disease"/>
            <person name="Wu L."/>
            <person name="Ma J."/>
        </authorList>
    </citation>
    <scope>NUCLEOTIDE SEQUENCE [LARGE SCALE GENOMIC DNA]</scope>
    <source>
        <strain evidence="4">TBRC 1826</strain>
    </source>
</reference>
<keyword evidence="4" id="KW-1185">Reference proteome</keyword>
<dbReference type="SUPFAM" id="SSF56112">
    <property type="entry name" value="Protein kinase-like (PK-like)"/>
    <property type="match status" value="1"/>
</dbReference>
<dbReference type="Pfam" id="PF01636">
    <property type="entry name" value="APH"/>
    <property type="match status" value="1"/>
</dbReference>
<dbReference type="Gene3D" id="3.90.1200.10">
    <property type="match status" value="1"/>
</dbReference>
<name>A0ABV8FQA5_9ACTN</name>
<dbReference type="InterPro" id="IPR011009">
    <property type="entry name" value="Kinase-like_dom_sf"/>
</dbReference>
<dbReference type="Proteomes" id="UP001595847">
    <property type="component" value="Unassembled WGS sequence"/>
</dbReference>
<dbReference type="EMBL" id="JBHSBH010000008">
    <property type="protein sequence ID" value="MFC3996918.1"/>
    <property type="molecule type" value="Genomic_DNA"/>
</dbReference>
<dbReference type="RefSeq" id="WP_378533398.1">
    <property type="nucleotide sequence ID" value="NZ_JBHSBH010000008.1"/>
</dbReference>
<gene>
    <name evidence="3" type="ORF">ACFOVU_13390</name>
</gene>